<evidence type="ECO:0000256" key="9">
    <source>
        <dbReference type="ARBA" id="ARBA00023136"/>
    </source>
</evidence>
<dbReference type="Pfam" id="PF00858">
    <property type="entry name" value="ASC"/>
    <property type="match status" value="1"/>
</dbReference>
<gene>
    <name evidence="13" type="ORF">ANN_19454</name>
</gene>
<keyword evidence="3 12" id="KW-0813">Transport</keyword>
<evidence type="ECO:0000256" key="12">
    <source>
        <dbReference type="RuleBase" id="RU000679"/>
    </source>
</evidence>
<dbReference type="InterPro" id="IPR001873">
    <property type="entry name" value="ENaC"/>
</dbReference>
<evidence type="ECO:0000256" key="5">
    <source>
        <dbReference type="ARBA" id="ARBA00022692"/>
    </source>
</evidence>
<accession>A0ABQ8SA54</accession>
<keyword evidence="10 12" id="KW-0739">Sodium transport</keyword>
<proteinExistence type="inferred from homology"/>
<name>A0ABQ8SA54_PERAM</name>
<keyword evidence="9" id="KW-0472">Membrane</keyword>
<comment type="caution">
    <text evidence="13">The sequence shown here is derived from an EMBL/GenBank/DDBJ whole genome shotgun (WGS) entry which is preliminary data.</text>
</comment>
<keyword evidence="14" id="KW-1185">Reference proteome</keyword>
<keyword evidence="4 12" id="KW-0894">Sodium channel</keyword>
<comment type="similarity">
    <text evidence="2 12">Belongs to the amiloride-sensitive sodium channel (TC 1.A.6) family.</text>
</comment>
<evidence type="ECO:0000256" key="2">
    <source>
        <dbReference type="ARBA" id="ARBA00007193"/>
    </source>
</evidence>
<organism evidence="13 14">
    <name type="scientific">Periplaneta americana</name>
    <name type="common">American cockroach</name>
    <name type="synonym">Blatta americana</name>
    <dbReference type="NCBI Taxonomy" id="6978"/>
    <lineage>
        <taxon>Eukaryota</taxon>
        <taxon>Metazoa</taxon>
        <taxon>Ecdysozoa</taxon>
        <taxon>Arthropoda</taxon>
        <taxon>Hexapoda</taxon>
        <taxon>Insecta</taxon>
        <taxon>Pterygota</taxon>
        <taxon>Neoptera</taxon>
        <taxon>Polyneoptera</taxon>
        <taxon>Dictyoptera</taxon>
        <taxon>Blattodea</taxon>
        <taxon>Blattoidea</taxon>
        <taxon>Blattidae</taxon>
        <taxon>Blattinae</taxon>
        <taxon>Periplaneta</taxon>
    </lineage>
</organism>
<keyword evidence="6" id="KW-1133">Transmembrane helix</keyword>
<sequence>MARLCAIPDTSKIDTIAFQGHWRDFIIDPTVRFETCTSQPQDVHKEKQFIYEPTIPYYQEKYQLQQTEVIGLMVGARGSIPKQFVDFCKGFSFAIIYNYQCFFTCVERFDCIVKESPQTIPVLGKVFDNKLTCKYGAYRLSIRLGCVNLLSYCRSTVQALYNSVRNIADMDVTLPYDFEGGDETLGSLRTISKLFWAVCVLLSWYGSAYLIRSSWIAFQNNPINFGVETTYLQWNTKFPSVIICENDNDDYIEGVMRIHLPQFFANAEDEDMQERAYSLIDVYRELAFFRGSPYYMRTNCFEDDVYDETNKCPTGNYSEVVKLLLILMQTQPKRH</sequence>
<evidence type="ECO:0000256" key="11">
    <source>
        <dbReference type="ARBA" id="ARBA00023303"/>
    </source>
</evidence>
<reference evidence="13 14" key="1">
    <citation type="journal article" date="2022" name="Allergy">
        <title>Genome assembly and annotation of Periplaneta americana reveal a comprehensive cockroach allergen profile.</title>
        <authorList>
            <person name="Wang L."/>
            <person name="Xiong Q."/>
            <person name="Saelim N."/>
            <person name="Wang L."/>
            <person name="Nong W."/>
            <person name="Wan A.T."/>
            <person name="Shi M."/>
            <person name="Liu X."/>
            <person name="Cao Q."/>
            <person name="Hui J.H.L."/>
            <person name="Sookrung N."/>
            <person name="Leung T.F."/>
            <person name="Tungtrongchitr A."/>
            <person name="Tsui S.K.W."/>
        </authorList>
    </citation>
    <scope>NUCLEOTIDE SEQUENCE [LARGE SCALE GENOMIC DNA]</scope>
    <source>
        <strain evidence="13">PWHHKU_190912</strain>
    </source>
</reference>
<evidence type="ECO:0000256" key="6">
    <source>
        <dbReference type="ARBA" id="ARBA00022989"/>
    </source>
</evidence>
<comment type="subcellular location">
    <subcellularLocation>
        <location evidence="1">Membrane</location>
        <topology evidence="1">Multi-pass membrane protein</topology>
    </subcellularLocation>
</comment>
<evidence type="ECO:0000256" key="7">
    <source>
        <dbReference type="ARBA" id="ARBA00023053"/>
    </source>
</evidence>
<evidence type="ECO:0000256" key="4">
    <source>
        <dbReference type="ARBA" id="ARBA00022461"/>
    </source>
</evidence>
<keyword evidence="7" id="KW-0915">Sodium</keyword>
<keyword evidence="11 12" id="KW-0407">Ion channel</keyword>
<dbReference type="Proteomes" id="UP001148838">
    <property type="component" value="Unassembled WGS sequence"/>
</dbReference>
<protein>
    <submittedName>
        <fullName evidence="13">Uncharacterized protein</fullName>
    </submittedName>
</protein>
<dbReference type="EMBL" id="JAJSOF020000031">
    <property type="protein sequence ID" value="KAJ4430863.1"/>
    <property type="molecule type" value="Genomic_DNA"/>
</dbReference>
<evidence type="ECO:0000256" key="1">
    <source>
        <dbReference type="ARBA" id="ARBA00004141"/>
    </source>
</evidence>
<evidence type="ECO:0000313" key="13">
    <source>
        <dbReference type="EMBL" id="KAJ4430863.1"/>
    </source>
</evidence>
<evidence type="ECO:0000256" key="10">
    <source>
        <dbReference type="ARBA" id="ARBA00023201"/>
    </source>
</evidence>
<evidence type="ECO:0000313" key="14">
    <source>
        <dbReference type="Proteomes" id="UP001148838"/>
    </source>
</evidence>
<keyword evidence="8 12" id="KW-0406">Ion transport</keyword>
<evidence type="ECO:0000256" key="3">
    <source>
        <dbReference type="ARBA" id="ARBA00022448"/>
    </source>
</evidence>
<keyword evidence="5 12" id="KW-0812">Transmembrane</keyword>
<evidence type="ECO:0000256" key="8">
    <source>
        <dbReference type="ARBA" id="ARBA00023065"/>
    </source>
</evidence>